<dbReference type="GO" id="GO:0009116">
    <property type="term" value="P:nucleoside metabolic process"/>
    <property type="evidence" value="ECO:0007669"/>
    <property type="project" value="InterPro"/>
</dbReference>
<dbReference type="Pfam" id="PF01048">
    <property type="entry name" value="PNP_UDP_1"/>
    <property type="match status" value="1"/>
</dbReference>
<reference evidence="7" key="1">
    <citation type="submission" date="2021-09" db="EMBL/GenBank/DDBJ databases">
        <title>Fulvivirga sp. isolated from coastal sediment.</title>
        <authorList>
            <person name="Yu H."/>
        </authorList>
    </citation>
    <scope>NUCLEOTIDE SEQUENCE</scope>
    <source>
        <strain evidence="7">1062</strain>
    </source>
</reference>
<feature type="domain" description="Nucleoside phosphorylase" evidence="6">
    <location>
        <begin position="22"/>
        <end position="268"/>
    </location>
</feature>
<dbReference type="CDD" id="cd09009">
    <property type="entry name" value="PNP-EcPNPII_like"/>
    <property type="match status" value="1"/>
</dbReference>
<evidence type="ECO:0000256" key="4">
    <source>
        <dbReference type="ARBA" id="ARBA00022679"/>
    </source>
</evidence>
<proteinExistence type="inferred from homology"/>
<evidence type="ECO:0000256" key="1">
    <source>
        <dbReference type="ARBA" id="ARBA00005058"/>
    </source>
</evidence>
<dbReference type="PANTHER" id="PTHR11904:SF9">
    <property type="entry name" value="PURINE NUCLEOSIDE PHOSPHORYLASE-RELATED"/>
    <property type="match status" value="1"/>
</dbReference>
<accession>A0A9X1HX45</accession>
<dbReference type="NCBIfam" id="TIGR01700">
    <property type="entry name" value="PNPH"/>
    <property type="match status" value="1"/>
</dbReference>
<dbReference type="NCBIfam" id="TIGR01697">
    <property type="entry name" value="PNPH-PUNA-XAPA"/>
    <property type="match status" value="1"/>
</dbReference>
<dbReference type="EMBL" id="JAIXNE010000012">
    <property type="protein sequence ID" value="MCA6079241.1"/>
    <property type="molecule type" value="Genomic_DNA"/>
</dbReference>
<comment type="caution">
    <text evidence="7">The sequence shown here is derived from an EMBL/GenBank/DDBJ whole genome shotgun (WGS) entry which is preliminary data.</text>
</comment>
<dbReference type="InterPro" id="IPR035994">
    <property type="entry name" value="Nucleoside_phosphorylase_sf"/>
</dbReference>
<dbReference type="RefSeq" id="WP_225700100.1">
    <property type="nucleotide sequence ID" value="NZ_JAIXNE010000012.1"/>
</dbReference>
<comment type="pathway">
    <text evidence="1 5">Purine metabolism; purine nucleoside salvage.</text>
</comment>
<comment type="similarity">
    <text evidence="2 5">Belongs to the PNP/MTAP phosphorylase family.</text>
</comment>
<dbReference type="NCBIfam" id="NF006054">
    <property type="entry name" value="PRK08202.1"/>
    <property type="match status" value="1"/>
</dbReference>
<dbReference type="InterPro" id="IPR000845">
    <property type="entry name" value="Nucleoside_phosphorylase_d"/>
</dbReference>
<dbReference type="PANTHER" id="PTHR11904">
    <property type="entry name" value="METHYLTHIOADENOSINE/PURINE NUCLEOSIDE PHOSPHORYLASE"/>
    <property type="match status" value="1"/>
</dbReference>
<evidence type="ECO:0000259" key="6">
    <source>
        <dbReference type="Pfam" id="PF01048"/>
    </source>
</evidence>
<evidence type="ECO:0000313" key="8">
    <source>
        <dbReference type="Proteomes" id="UP001139409"/>
    </source>
</evidence>
<keyword evidence="8" id="KW-1185">Reference proteome</keyword>
<dbReference type="SUPFAM" id="SSF53167">
    <property type="entry name" value="Purine and uridine phosphorylases"/>
    <property type="match status" value="1"/>
</dbReference>
<dbReference type="GO" id="GO:0004731">
    <property type="term" value="F:purine-nucleoside phosphorylase activity"/>
    <property type="evidence" value="ECO:0007669"/>
    <property type="project" value="UniProtKB-EC"/>
</dbReference>
<evidence type="ECO:0000313" key="7">
    <source>
        <dbReference type="EMBL" id="MCA6079241.1"/>
    </source>
</evidence>
<sequence length="271" mass="30166">MIDQIEESVHYLKSQGINAPEIGVILGTGLGNAFVDHLKIERDIHYADIPHFPEATVEYHHGRLLYGDLAGKKIVAMQGRFHYYEGYSLAEVTFPVRVLKMLGIKYLLVSNAAGNMNPDWNKGNLMLIDDHINLLPDNPLRGVNDNRLGPRFPDMSAPYDAELIRKMQQVAEEKNIDLKKGVYVAVMGPNLETRAEYRFLRIIGADAVGMSTVPEVIVAHHMSLPVLAISVLTDDCDPDNLEPANIDEIIAVAGRAEKPLTTLFMGLIERL</sequence>
<dbReference type="EC" id="2.4.2.1" evidence="5"/>
<protein>
    <recommendedName>
        <fullName evidence="5">Purine nucleoside phosphorylase</fullName>
        <ecNumber evidence="5">2.4.2.1</ecNumber>
    </recommendedName>
    <alternativeName>
        <fullName evidence="5">Inosine-guanosine phosphorylase</fullName>
    </alternativeName>
</protein>
<comment type="function">
    <text evidence="5">The purine nucleoside phosphorylases catalyze the phosphorolytic breakdown of the N-glycosidic bond in the beta-(deoxy)ribonucleoside molecules, with the formation of the corresponding free purine bases and pentose-1-phosphate.</text>
</comment>
<dbReference type="Gene3D" id="3.40.50.1580">
    <property type="entry name" value="Nucleoside phosphorylase domain"/>
    <property type="match status" value="1"/>
</dbReference>
<evidence type="ECO:0000256" key="3">
    <source>
        <dbReference type="ARBA" id="ARBA00022676"/>
    </source>
</evidence>
<name>A0A9X1HX45_9BACT</name>
<evidence type="ECO:0000256" key="2">
    <source>
        <dbReference type="ARBA" id="ARBA00006751"/>
    </source>
</evidence>
<dbReference type="InterPro" id="IPR011270">
    <property type="entry name" value="Pur_Nuc_Pase_Ino/Guo-sp"/>
</dbReference>
<keyword evidence="3 5" id="KW-0328">Glycosyltransferase</keyword>
<gene>
    <name evidence="7" type="ORF">LDX50_30510</name>
</gene>
<keyword evidence="4 5" id="KW-0808">Transferase</keyword>
<evidence type="ECO:0000256" key="5">
    <source>
        <dbReference type="PIRNR" id="PIRNR000477"/>
    </source>
</evidence>
<organism evidence="7 8">
    <name type="scientific">Fulvivirga sedimenti</name>
    <dbReference type="NCBI Taxonomy" id="2879465"/>
    <lineage>
        <taxon>Bacteria</taxon>
        <taxon>Pseudomonadati</taxon>
        <taxon>Bacteroidota</taxon>
        <taxon>Cytophagia</taxon>
        <taxon>Cytophagales</taxon>
        <taxon>Fulvivirgaceae</taxon>
        <taxon>Fulvivirga</taxon>
    </lineage>
</organism>
<dbReference type="PIRSF" id="PIRSF000477">
    <property type="entry name" value="PurNPase"/>
    <property type="match status" value="1"/>
</dbReference>
<dbReference type="InterPro" id="IPR011268">
    <property type="entry name" value="Purine_phosphorylase"/>
</dbReference>
<dbReference type="GO" id="GO:0005737">
    <property type="term" value="C:cytoplasm"/>
    <property type="evidence" value="ECO:0007669"/>
    <property type="project" value="TreeGrafter"/>
</dbReference>
<dbReference type="AlphaFoldDB" id="A0A9X1HX45"/>
<dbReference type="Proteomes" id="UP001139409">
    <property type="component" value="Unassembled WGS sequence"/>
</dbReference>